<evidence type="ECO:0000256" key="4">
    <source>
        <dbReference type="ARBA" id="ARBA00022989"/>
    </source>
</evidence>
<dbReference type="AlphaFoldDB" id="A0AAD8PFX1"/>
<comment type="domain">
    <text evidence="7">The DHHC domain is required for palmitoyltransferase activity.</text>
</comment>
<feature type="transmembrane region" description="Helical" evidence="7">
    <location>
        <begin position="87"/>
        <end position="110"/>
    </location>
</feature>
<proteinExistence type="inferred from homology"/>
<evidence type="ECO:0000259" key="9">
    <source>
        <dbReference type="Pfam" id="PF01529"/>
    </source>
</evidence>
<keyword evidence="6 7" id="KW-0012">Acyltransferase</keyword>
<feature type="region of interest" description="Disordered" evidence="8">
    <location>
        <begin position="1"/>
        <end position="47"/>
    </location>
</feature>
<comment type="caution">
    <text evidence="10">The sequence shown here is derived from an EMBL/GenBank/DDBJ whole genome shotgun (WGS) entry which is preliminary data.</text>
</comment>
<evidence type="ECO:0000256" key="7">
    <source>
        <dbReference type="RuleBase" id="RU079119"/>
    </source>
</evidence>
<gene>
    <name evidence="10" type="ORF">BgAZ_106190</name>
</gene>
<accession>A0AAD8PFX1</accession>
<keyword evidence="4 7" id="KW-1133">Transmembrane helix</keyword>
<feature type="compositionally biased region" description="Polar residues" evidence="8">
    <location>
        <begin position="31"/>
        <end position="47"/>
    </location>
</feature>
<feature type="transmembrane region" description="Helical" evidence="7">
    <location>
        <begin position="274"/>
        <end position="297"/>
    </location>
</feature>
<dbReference type="Pfam" id="PF01529">
    <property type="entry name" value="DHHC"/>
    <property type="match status" value="1"/>
</dbReference>
<dbReference type="InterPro" id="IPR039859">
    <property type="entry name" value="PFA4/ZDH16/20/ERF2-like"/>
</dbReference>
<evidence type="ECO:0000256" key="5">
    <source>
        <dbReference type="ARBA" id="ARBA00023136"/>
    </source>
</evidence>
<evidence type="ECO:0000256" key="6">
    <source>
        <dbReference type="ARBA" id="ARBA00023315"/>
    </source>
</evidence>
<dbReference type="InterPro" id="IPR001594">
    <property type="entry name" value="Palmitoyltrfase_DHHC"/>
</dbReference>
<sequence length="395" mass="44967">MSFLKKGASRATEAGISQDEASESKRMSPRRTATYTSYLPSRPTTPTGMNDLDPLLCNDDRIFNPNKVCLRSSYNDYINPPTSKTRWFHYLPVAFVVLSFIFVYGVFMIYHVKPAVLEDFKHGGILSKKTAVVVLSTSVLTVLFIVSYVLCASVDPGEVPDTPEWSFFDTDEKAVTPVLCETKKSGLRRSCKWCQHYKPDRTHHCRICNRCVLKMDHHCPWVQNCIGWRNHKYFFLSLFYASVLSSLIACISYPNVKHVISNPSVNFNEFTMILVAEVLAVFFGLVCGLFLCFHIYLICEAFTTIEFCEKRSSSAMLLNGSIWSAGLRNNIACVLGENPLLWLLPIDDRVGDGITFNAYLPVEERDDNDEYVYDENSVFLKMARDTKQFEPIMDV</sequence>
<dbReference type="EMBL" id="JAVEPI010000001">
    <property type="protein sequence ID" value="KAK1444713.1"/>
    <property type="molecule type" value="Genomic_DNA"/>
</dbReference>
<keyword evidence="11" id="KW-1185">Reference proteome</keyword>
<keyword evidence="3 7" id="KW-0812">Transmembrane</keyword>
<evidence type="ECO:0000256" key="2">
    <source>
        <dbReference type="ARBA" id="ARBA00022679"/>
    </source>
</evidence>
<evidence type="ECO:0000256" key="3">
    <source>
        <dbReference type="ARBA" id="ARBA00022692"/>
    </source>
</evidence>
<keyword evidence="2 7" id="KW-0808">Transferase</keyword>
<dbReference type="GO" id="GO:0016020">
    <property type="term" value="C:membrane"/>
    <property type="evidence" value="ECO:0007669"/>
    <property type="project" value="UniProtKB-SubCell"/>
</dbReference>
<comment type="similarity">
    <text evidence="7">Belongs to the DHHC palmitoyltransferase family.</text>
</comment>
<feature type="transmembrane region" description="Helical" evidence="7">
    <location>
        <begin position="233"/>
        <end position="254"/>
    </location>
</feature>
<keyword evidence="5 7" id="KW-0472">Membrane</keyword>
<dbReference type="GO" id="GO:0019706">
    <property type="term" value="F:protein-cysteine S-palmitoyltransferase activity"/>
    <property type="evidence" value="ECO:0007669"/>
    <property type="project" value="UniProtKB-EC"/>
</dbReference>
<dbReference type="EC" id="2.3.1.225" evidence="7"/>
<dbReference type="PANTHER" id="PTHR12246">
    <property type="entry name" value="PALMITOYLTRANSFERASE ZDHHC16"/>
    <property type="match status" value="1"/>
</dbReference>
<evidence type="ECO:0000313" key="11">
    <source>
        <dbReference type="Proteomes" id="UP001230268"/>
    </source>
</evidence>
<protein>
    <recommendedName>
        <fullName evidence="7">Palmitoyltransferase</fullName>
        <ecNumber evidence="7">2.3.1.225</ecNumber>
    </recommendedName>
</protein>
<evidence type="ECO:0000256" key="8">
    <source>
        <dbReference type="SAM" id="MobiDB-lite"/>
    </source>
</evidence>
<name>A0AAD8PFX1_BABGI</name>
<evidence type="ECO:0000313" key="10">
    <source>
        <dbReference type="EMBL" id="KAK1444713.1"/>
    </source>
</evidence>
<feature type="domain" description="Palmitoyltransferase DHHC" evidence="9">
    <location>
        <begin position="188"/>
        <end position="310"/>
    </location>
</feature>
<evidence type="ECO:0000256" key="1">
    <source>
        <dbReference type="ARBA" id="ARBA00004141"/>
    </source>
</evidence>
<organism evidence="10 11">
    <name type="scientific">Babesia gibsoni</name>
    <dbReference type="NCBI Taxonomy" id="33632"/>
    <lineage>
        <taxon>Eukaryota</taxon>
        <taxon>Sar</taxon>
        <taxon>Alveolata</taxon>
        <taxon>Apicomplexa</taxon>
        <taxon>Aconoidasida</taxon>
        <taxon>Piroplasmida</taxon>
        <taxon>Babesiidae</taxon>
        <taxon>Babesia</taxon>
    </lineage>
</organism>
<dbReference type="Proteomes" id="UP001230268">
    <property type="component" value="Unassembled WGS sequence"/>
</dbReference>
<dbReference type="PROSITE" id="PS50216">
    <property type="entry name" value="DHHC"/>
    <property type="match status" value="1"/>
</dbReference>
<reference evidence="10" key="1">
    <citation type="submission" date="2023-08" db="EMBL/GenBank/DDBJ databases">
        <title>Draft sequence of the Babesia gibsoni genome.</title>
        <authorList>
            <person name="Yamagishi J.Y."/>
            <person name="Xuan X.X."/>
        </authorList>
    </citation>
    <scope>NUCLEOTIDE SEQUENCE</scope>
    <source>
        <strain evidence="10">Azabu</strain>
    </source>
</reference>
<feature type="transmembrane region" description="Helical" evidence="7">
    <location>
        <begin position="130"/>
        <end position="151"/>
    </location>
</feature>
<comment type="subcellular location">
    <subcellularLocation>
        <location evidence="1">Membrane</location>
        <topology evidence="1">Multi-pass membrane protein</topology>
    </subcellularLocation>
</comment>
<comment type="catalytic activity">
    <reaction evidence="7">
        <text>L-cysteinyl-[protein] + hexadecanoyl-CoA = S-hexadecanoyl-L-cysteinyl-[protein] + CoA</text>
        <dbReference type="Rhea" id="RHEA:36683"/>
        <dbReference type="Rhea" id="RHEA-COMP:10131"/>
        <dbReference type="Rhea" id="RHEA-COMP:11032"/>
        <dbReference type="ChEBI" id="CHEBI:29950"/>
        <dbReference type="ChEBI" id="CHEBI:57287"/>
        <dbReference type="ChEBI" id="CHEBI:57379"/>
        <dbReference type="ChEBI" id="CHEBI:74151"/>
        <dbReference type="EC" id="2.3.1.225"/>
    </reaction>
</comment>